<dbReference type="Proteomes" id="UP001207918">
    <property type="component" value="Unassembled WGS sequence"/>
</dbReference>
<gene>
    <name evidence="1" type="ORF">J6I44_14810</name>
</gene>
<evidence type="ECO:0000313" key="2">
    <source>
        <dbReference type="Proteomes" id="UP001207918"/>
    </source>
</evidence>
<dbReference type="Pfam" id="PF05035">
    <property type="entry name" value="DGOK"/>
    <property type="match status" value="1"/>
</dbReference>
<dbReference type="EMBL" id="JAGGJA010000010">
    <property type="protein sequence ID" value="MCW9708134.1"/>
    <property type="molecule type" value="Genomic_DNA"/>
</dbReference>
<proteinExistence type="predicted"/>
<keyword evidence="2" id="KW-1185">Reference proteome</keyword>
<evidence type="ECO:0000313" key="1">
    <source>
        <dbReference type="EMBL" id="MCW9708134.1"/>
    </source>
</evidence>
<name>A0ABT3PQJ6_9BACT</name>
<sequence>MVAPVLDNENKHSTRHFLSCDWGTSSFRLRLVNINTGKTIARLSNSFGIKKIHDQWLEVESNRIDYYQSFLKQQIDELKKESGPNTDRLPLVISGMASSSMGIQELPYSNLPFQLDYPNLHIKTLESTSQFPYRTYLVSGLCTQSDVMRGEETELVGLFATLDIERGCYILAGTHSKHVWVKDKAVTDFKTYMTGELFDLLLSKSILSQSVKQHSKTDPGPAFTKGVNACSNENLLHNLFSIRAHDILNQTNPTDSIDYLSGLLIGTELKDLDQKQIGTIVLAGNQRLQKYYAKALDFLKLRYTQADPSVSDNIISRAHSIILNQQN</sequence>
<dbReference type="CDD" id="cd24012">
    <property type="entry name" value="ASKHA_NBD_KDGal-kinase"/>
    <property type="match status" value="1"/>
</dbReference>
<dbReference type="InterPro" id="IPR007729">
    <property type="entry name" value="DGOK"/>
</dbReference>
<organism evidence="1 2">
    <name type="scientific">Fodinibius salsisoli</name>
    <dbReference type="NCBI Taxonomy" id="2820877"/>
    <lineage>
        <taxon>Bacteria</taxon>
        <taxon>Pseudomonadati</taxon>
        <taxon>Balneolota</taxon>
        <taxon>Balneolia</taxon>
        <taxon>Balneolales</taxon>
        <taxon>Balneolaceae</taxon>
        <taxon>Fodinibius</taxon>
    </lineage>
</organism>
<dbReference type="InterPro" id="IPR042258">
    <property type="entry name" value="DGOK_N"/>
</dbReference>
<accession>A0ABT3PQJ6</accession>
<comment type="caution">
    <text evidence="1">The sequence shown here is derived from an EMBL/GenBank/DDBJ whole genome shotgun (WGS) entry which is preliminary data.</text>
</comment>
<dbReference type="RefSeq" id="WP_265766920.1">
    <property type="nucleotide sequence ID" value="NZ_JAGGJA010000010.1"/>
</dbReference>
<reference evidence="1 2" key="1">
    <citation type="submission" date="2021-03" db="EMBL/GenBank/DDBJ databases">
        <title>Aliifodinibius sp. nov., a new bacterium isolated from saline soil.</title>
        <authorList>
            <person name="Galisteo C."/>
            <person name="De La Haba R."/>
            <person name="Sanchez-Porro C."/>
            <person name="Ventosa A."/>
        </authorList>
    </citation>
    <scope>NUCLEOTIDE SEQUENCE [LARGE SCALE GENOMIC DNA]</scope>
    <source>
        <strain evidence="1 2">1BSP15-2V2</strain>
    </source>
</reference>
<dbReference type="InterPro" id="IPR042257">
    <property type="entry name" value="DGOK_C"/>
</dbReference>
<dbReference type="Gene3D" id="3.30.420.300">
    <property type="entry name" value="2-keto-3-deoxy-galactonokinase, substrate binding domain"/>
    <property type="match status" value="1"/>
</dbReference>
<dbReference type="Gene3D" id="3.30.420.310">
    <property type="entry name" value="2-keto-3-deoxy-galactonokinase, C-terminal domain"/>
    <property type="match status" value="1"/>
</dbReference>
<protein>
    <submittedName>
        <fullName evidence="1">2-dehydro-3-deoxygalactonokinase</fullName>
    </submittedName>
</protein>